<keyword evidence="11" id="KW-0503">Monooxygenase</keyword>
<dbReference type="GO" id="GO:0005506">
    <property type="term" value="F:iron ion binding"/>
    <property type="evidence" value="ECO:0007669"/>
    <property type="project" value="InterPro"/>
</dbReference>
<dbReference type="InterPro" id="IPR001128">
    <property type="entry name" value="Cyt_P450"/>
</dbReference>
<keyword evidence="6 14" id="KW-0812">Transmembrane</keyword>
<evidence type="ECO:0000256" key="1">
    <source>
        <dbReference type="ARBA" id="ARBA00001971"/>
    </source>
</evidence>
<keyword evidence="8 14" id="KW-1133">Transmembrane helix</keyword>
<evidence type="ECO:0000256" key="6">
    <source>
        <dbReference type="ARBA" id="ARBA00022692"/>
    </source>
</evidence>
<dbReference type="EMBL" id="JARKIE010000010">
    <property type="protein sequence ID" value="KAJ7704607.1"/>
    <property type="molecule type" value="Genomic_DNA"/>
</dbReference>
<reference evidence="15" key="1">
    <citation type="submission" date="2023-03" db="EMBL/GenBank/DDBJ databases">
        <title>Massive genome expansion in bonnet fungi (Mycena s.s.) driven by repeated elements and novel gene families across ecological guilds.</title>
        <authorList>
            <consortium name="Lawrence Berkeley National Laboratory"/>
            <person name="Harder C.B."/>
            <person name="Miyauchi S."/>
            <person name="Viragh M."/>
            <person name="Kuo A."/>
            <person name="Thoen E."/>
            <person name="Andreopoulos B."/>
            <person name="Lu D."/>
            <person name="Skrede I."/>
            <person name="Drula E."/>
            <person name="Henrissat B."/>
            <person name="Morin E."/>
            <person name="Kohler A."/>
            <person name="Barry K."/>
            <person name="LaButti K."/>
            <person name="Morin E."/>
            <person name="Salamov A."/>
            <person name="Lipzen A."/>
            <person name="Mereny Z."/>
            <person name="Hegedus B."/>
            <person name="Baldrian P."/>
            <person name="Stursova M."/>
            <person name="Weitz H."/>
            <person name="Taylor A."/>
            <person name="Grigoriev I.V."/>
            <person name="Nagy L.G."/>
            <person name="Martin F."/>
            <person name="Kauserud H."/>
        </authorList>
    </citation>
    <scope>NUCLEOTIDE SEQUENCE</scope>
    <source>
        <strain evidence="15">CBHHK067</strain>
    </source>
</reference>
<dbReference type="GO" id="GO:0016020">
    <property type="term" value="C:membrane"/>
    <property type="evidence" value="ECO:0007669"/>
    <property type="project" value="UniProtKB-SubCell"/>
</dbReference>
<dbReference type="InterPro" id="IPR050121">
    <property type="entry name" value="Cytochrome_P450_monoxygenase"/>
</dbReference>
<evidence type="ECO:0000256" key="2">
    <source>
        <dbReference type="ARBA" id="ARBA00004370"/>
    </source>
</evidence>
<evidence type="ECO:0000256" key="7">
    <source>
        <dbReference type="ARBA" id="ARBA00022723"/>
    </source>
</evidence>
<keyword evidence="16" id="KW-1185">Reference proteome</keyword>
<comment type="similarity">
    <text evidence="4">Belongs to the cytochrome P450 family.</text>
</comment>
<name>A0AAD7GSY6_MYCRO</name>
<evidence type="ECO:0000256" key="5">
    <source>
        <dbReference type="ARBA" id="ARBA00022617"/>
    </source>
</evidence>
<gene>
    <name evidence="15" type="ORF">B0H17DRAFT_1040053</name>
</gene>
<keyword evidence="12 14" id="KW-0472">Membrane</keyword>
<dbReference type="PANTHER" id="PTHR24305">
    <property type="entry name" value="CYTOCHROME P450"/>
    <property type="match status" value="1"/>
</dbReference>
<keyword evidence="9" id="KW-0560">Oxidoreductase</keyword>
<dbReference type="InterPro" id="IPR036396">
    <property type="entry name" value="Cyt_P450_sf"/>
</dbReference>
<keyword evidence="10 13" id="KW-0408">Iron</keyword>
<dbReference type="Gene3D" id="1.10.630.10">
    <property type="entry name" value="Cytochrome P450"/>
    <property type="match status" value="1"/>
</dbReference>
<evidence type="ECO:0000256" key="14">
    <source>
        <dbReference type="SAM" id="Phobius"/>
    </source>
</evidence>
<dbReference type="SUPFAM" id="SSF48264">
    <property type="entry name" value="Cytochrome P450"/>
    <property type="match status" value="1"/>
</dbReference>
<dbReference type="PRINTS" id="PR00463">
    <property type="entry name" value="EP450I"/>
</dbReference>
<keyword evidence="5 13" id="KW-0349">Heme</keyword>
<evidence type="ECO:0000313" key="15">
    <source>
        <dbReference type="EMBL" id="KAJ7704607.1"/>
    </source>
</evidence>
<dbReference type="GO" id="GO:0020037">
    <property type="term" value="F:heme binding"/>
    <property type="evidence" value="ECO:0007669"/>
    <property type="project" value="InterPro"/>
</dbReference>
<evidence type="ECO:0000256" key="12">
    <source>
        <dbReference type="ARBA" id="ARBA00023136"/>
    </source>
</evidence>
<dbReference type="PRINTS" id="PR00385">
    <property type="entry name" value="P450"/>
</dbReference>
<evidence type="ECO:0000256" key="13">
    <source>
        <dbReference type="PIRSR" id="PIRSR602401-1"/>
    </source>
</evidence>
<evidence type="ECO:0000256" key="4">
    <source>
        <dbReference type="ARBA" id="ARBA00010617"/>
    </source>
</evidence>
<evidence type="ECO:0000256" key="11">
    <source>
        <dbReference type="ARBA" id="ARBA00023033"/>
    </source>
</evidence>
<keyword evidence="7 13" id="KW-0479">Metal-binding</keyword>
<accession>A0AAD7GSY6</accession>
<sequence>MYISHRTSHTLLHHHPSPSRTYLAMSSATVLIAAIVTVALYRVLHRKSGIENIPGPPSPSWIFGNMLQLLLPPSYGDYEFTWLKLYGPIYRLKECFGQDRLMVSDPLAFQYILNSAQFVHGPIAENFVHLLYGKRSVSAVRGDAHKRLRAALNTGFTAAAVKNYRPIFEKMAQALTEQLEQSSASSINISPLLSTATLGAISEAVLGCSTQDLGEEFVANNCQIVVLTSSQSAAQILANALGVLLPTSVFNAAVYLPTSAFRAIRKAKYLAEDLGRRVVREKMDAARQGLEIDSDVYGQLLNPVQSDSTKKGMSEEAIVAQTAVILTAGQDTTANTLAFGLVELARHPHLQDQLRAEIQSNLGANPHNVPYDSMPLLNAFIKETLRLYPALALEDRVALADAVIPITENIKTTTEEVITQIPVRKGQLVTLAIASFQRLESFWGADSHEFKPQRWLEGSPYKGETSVGPYANLLSFLGGPRTCLGWRFAILEMQVLICELVGKFSFTLPKDDPVLLRSATVLSPAMSNGEKGAPLCVTRIL</sequence>
<organism evidence="15 16">
    <name type="scientific">Mycena rosella</name>
    <name type="common">Pink bonnet</name>
    <name type="synonym">Agaricus rosellus</name>
    <dbReference type="NCBI Taxonomy" id="1033263"/>
    <lineage>
        <taxon>Eukaryota</taxon>
        <taxon>Fungi</taxon>
        <taxon>Dikarya</taxon>
        <taxon>Basidiomycota</taxon>
        <taxon>Agaricomycotina</taxon>
        <taxon>Agaricomycetes</taxon>
        <taxon>Agaricomycetidae</taxon>
        <taxon>Agaricales</taxon>
        <taxon>Marasmiineae</taxon>
        <taxon>Mycenaceae</taxon>
        <taxon>Mycena</taxon>
    </lineage>
</organism>
<evidence type="ECO:0000256" key="3">
    <source>
        <dbReference type="ARBA" id="ARBA00004721"/>
    </source>
</evidence>
<dbReference type="PANTHER" id="PTHR24305:SF166">
    <property type="entry name" value="CYTOCHROME P450 12A4, MITOCHONDRIAL-RELATED"/>
    <property type="match status" value="1"/>
</dbReference>
<feature type="binding site" description="axial binding residue" evidence="13">
    <location>
        <position position="483"/>
    </location>
    <ligand>
        <name>heme</name>
        <dbReference type="ChEBI" id="CHEBI:30413"/>
    </ligand>
    <ligandPart>
        <name>Fe</name>
        <dbReference type="ChEBI" id="CHEBI:18248"/>
    </ligandPart>
</feature>
<dbReference type="Pfam" id="PF00067">
    <property type="entry name" value="p450"/>
    <property type="match status" value="1"/>
</dbReference>
<comment type="caution">
    <text evidence="15">The sequence shown here is derived from an EMBL/GenBank/DDBJ whole genome shotgun (WGS) entry which is preliminary data.</text>
</comment>
<comment type="pathway">
    <text evidence="3">Secondary metabolite biosynthesis; terpenoid biosynthesis.</text>
</comment>
<dbReference type="Proteomes" id="UP001221757">
    <property type="component" value="Unassembled WGS sequence"/>
</dbReference>
<dbReference type="GO" id="GO:0016705">
    <property type="term" value="F:oxidoreductase activity, acting on paired donors, with incorporation or reduction of molecular oxygen"/>
    <property type="evidence" value="ECO:0007669"/>
    <property type="project" value="InterPro"/>
</dbReference>
<evidence type="ECO:0000256" key="8">
    <source>
        <dbReference type="ARBA" id="ARBA00022989"/>
    </source>
</evidence>
<dbReference type="InterPro" id="IPR002401">
    <property type="entry name" value="Cyt_P450_E_grp-I"/>
</dbReference>
<evidence type="ECO:0000256" key="9">
    <source>
        <dbReference type="ARBA" id="ARBA00023002"/>
    </source>
</evidence>
<evidence type="ECO:0000256" key="10">
    <source>
        <dbReference type="ARBA" id="ARBA00023004"/>
    </source>
</evidence>
<comment type="cofactor">
    <cofactor evidence="1 13">
        <name>heme</name>
        <dbReference type="ChEBI" id="CHEBI:30413"/>
    </cofactor>
</comment>
<dbReference type="GO" id="GO:0004497">
    <property type="term" value="F:monooxygenase activity"/>
    <property type="evidence" value="ECO:0007669"/>
    <property type="project" value="UniProtKB-KW"/>
</dbReference>
<protein>
    <submittedName>
        <fullName evidence="15">Cytochrome P450</fullName>
    </submittedName>
</protein>
<dbReference type="AlphaFoldDB" id="A0AAD7GSY6"/>
<comment type="subcellular location">
    <subcellularLocation>
        <location evidence="2">Membrane</location>
    </subcellularLocation>
</comment>
<feature type="transmembrane region" description="Helical" evidence="14">
    <location>
        <begin position="21"/>
        <end position="44"/>
    </location>
</feature>
<proteinExistence type="inferred from homology"/>
<evidence type="ECO:0000313" key="16">
    <source>
        <dbReference type="Proteomes" id="UP001221757"/>
    </source>
</evidence>